<comment type="subcellular location">
    <subcellularLocation>
        <location evidence="1">Cytoplasm</location>
    </subcellularLocation>
</comment>
<organism evidence="12 13">
    <name type="scientific">Actinoplanes nipponensis</name>
    <dbReference type="NCBI Taxonomy" id="135950"/>
    <lineage>
        <taxon>Bacteria</taxon>
        <taxon>Bacillati</taxon>
        <taxon>Actinomycetota</taxon>
        <taxon>Actinomycetes</taxon>
        <taxon>Micromonosporales</taxon>
        <taxon>Micromonosporaceae</taxon>
        <taxon>Actinoplanes</taxon>
    </lineage>
</organism>
<name>A0A919JNA2_9ACTN</name>
<comment type="similarity">
    <text evidence="2">Belongs to the methyltransferase superfamily. L-isoaspartyl/D-aspartyl protein methyltransferase family.</text>
</comment>
<dbReference type="PANTHER" id="PTHR11579">
    <property type="entry name" value="PROTEIN-L-ISOASPARTATE O-METHYLTRANSFERASE"/>
    <property type="match status" value="1"/>
</dbReference>
<evidence type="ECO:0000256" key="9">
    <source>
        <dbReference type="ARBA" id="ARBA00030757"/>
    </source>
</evidence>
<dbReference type="Pfam" id="PF01135">
    <property type="entry name" value="PCMT"/>
    <property type="match status" value="1"/>
</dbReference>
<dbReference type="RefSeq" id="WP_203773952.1">
    <property type="nucleotide sequence ID" value="NZ_BAAAYJ010000060.1"/>
</dbReference>
<keyword evidence="13" id="KW-1185">Reference proteome</keyword>
<dbReference type="GO" id="GO:0005737">
    <property type="term" value="C:cytoplasm"/>
    <property type="evidence" value="ECO:0007669"/>
    <property type="project" value="UniProtKB-SubCell"/>
</dbReference>
<evidence type="ECO:0000256" key="5">
    <source>
        <dbReference type="ARBA" id="ARBA00022490"/>
    </source>
</evidence>
<keyword evidence="6" id="KW-0489">Methyltransferase</keyword>
<evidence type="ECO:0000256" key="11">
    <source>
        <dbReference type="ARBA" id="ARBA00031350"/>
    </source>
</evidence>
<dbReference type="InterPro" id="IPR000682">
    <property type="entry name" value="PCMT"/>
</dbReference>
<dbReference type="InterPro" id="IPR027573">
    <property type="entry name" value="Methyltran_FxLD"/>
</dbReference>
<evidence type="ECO:0000256" key="1">
    <source>
        <dbReference type="ARBA" id="ARBA00004496"/>
    </source>
</evidence>
<comment type="caution">
    <text evidence="12">The sequence shown here is derived from an EMBL/GenBank/DDBJ whole genome shotgun (WGS) entry which is preliminary data.</text>
</comment>
<dbReference type="GO" id="GO:0032259">
    <property type="term" value="P:methylation"/>
    <property type="evidence" value="ECO:0007669"/>
    <property type="project" value="UniProtKB-KW"/>
</dbReference>
<keyword evidence="7" id="KW-0808">Transferase</keyword>
<dbReference type="NCBIfam" id="TIGR04364">
    <property type="entry name" value="methyltran_FxLD"/>
    <property type="match status" value="1"/>
</dbReference>
<dbReference type="PANTHER" id="PTHR11579:SF0">
    <property type="entry name" value="PROTEIN-L-ISOASPARTATE(D-ASPARTATE) O-METHYLTRANSFERASE"/>
    <property type="match status" value="1"/>
</dbReference>
<evidence type="ECO:0000256" key="3">
    <source>
        <dbReference type="ARBA" id="ARBA00011890"/>
    </source>
</evidence>
<evidence type="ECO:0000256" key="2">
    <source>
        <dbReference type="ARBA" id="ARBA00005369"/>
    </source>
</evidence>
<evidence type="ECO:0000256" key="10">
    <source>
        <dbReference type="ARBA" id="ARBA00031323"/>
    </source>
</evidence>
<keyword evidence="8" id="KW-0949">S-adenosyl-L-methionine</keyword>
<evidence type="ECO:0000313" key="12">
    <source>
        <dbReference type="EMBL" id="GIE52472.1"/>
    </source>
</evidence>
<reference evidence="12" key="1">
    <citation type="submission" date="2021-01" db="EMBL/GenBank/DDBJ databases">
        <title>Whole genome shotgun sequence of Actinoplanes nipponensis NBRC 14063.</title>
        <authorList>
            <person name="Komaki H."/>
            <person name="Tamura T."/>
        </authorList>
    </citation>
    <scope>NUCLEOTIDE SEQUENCE</scope>
    <source>
        <strain evidence="12">NBRC 14063</strain>
    </source>
</reference>
<protein>
    <recommendedName>
        <fullName evidence="4">Protein-L-isoaspartate O-methyltransferase</fullName>
        <ecNumber evidence="3">2.1.1.77</ecNumber>
    </recommendedName>
    <alternativeName>
        <fullName evidence="11">L-isoaspartyl protein carboxyl methyltransferase</fullName>
    </alternativeName>
    <alternativeName>
        <fullName evidence="9">Protein L-isoaspartyl methyltransferase</fullName>
    </alternativeName>
    <alternativeName>
        <fullName evidence="10">Protein-beta-aspartate methyltransferase</fullName>
    </alternativeName>
</protein>
<dbReference type="AlphaFoldDB" id="A0A919JNA2"/>
<gene>
    <name evidence="12" type="ORF">Ani05nite_60060</name>
</gene>
<dbReference type="Gene3D" id="3.40.50.150">
    <property type="entry name" value="Vaccinia Virus protein VP39"/>
    <property type="match status" value="1"/>
</dbReference>
<dbReference type="EMBL" id="BOMQ01000070">
    <property type="protein sequence ID" value="GIE52472.1"/>
    <property type="molecule type" value="Genomic_DNA"/>
</dbReference>
<evidence type="ECO:0000313" key="13">
    <source>
        <dbReference type="Proteomes" id="UP000647172"/>
    </source>
</evidence>
<keyword evidence="5" id="KW-0963">Cytoplasm</keyword>
<dbReference type="EC" id="2.1.1.77" evidence="3"/>
<dbReference type="Proteomes" id="UP000647172">
    <property type="component" value="Unassembled WGS sequence"/>
</dbReference>
<proteinExistence type="inferred from homology"/>
<evidence type="ECO:0000256" key="8">
    <source>
        <dbReference type="ARBA" id="ARBA00022691"/>
    </source>
</evidence>
<dbReference type="InterPro" id="IPR029063">
    <property type="entry name" value="SAM-dependent_MTases_sf"/>
</dbReference>
<sequence>MTSQVDDAATLREAMVTALRDEGLITTDIVAAAMNAVPRHDFAPGEPLEKVYQTNTTLVPKIDAEGRQTSVVSASHIQAIQLEQADVRPGMNVLEIGSGGYNAALISEIVGRTGSVTTVDIDADVVDRARAGLARAGYEHVNVVLADADNGVAQHAPYDRIIVTVGAWDIPPAWLDQLTPDGRIVVPLRFAAITRLIAFDRIAGSPTLTASNYRLGSFVPMQGDGAATEKLIAVTPDVGLRVDQNSTLTFDVPALRKALNTKPVESWSGTPFDMPDELELYLLTNGPELPMVHAAQAAVDQGVVDRTVRNGTPALVRGGTIAYRIKRENPDTVSGYETGVVAHGPEAEQVGGELLAMIRAWAGGYYRRNAADIAYRPNTADSSSLTGWHTTKRHGVLAVAWS</sequence>
<accession>A0A919JNA2</accession>
<evidence type="ECO:0000256" key="7">
    <source>
        <dbReference type="ARBA" id="ARBA00022679"/>
    </source>
</evidence>
<dbReference type="SUPFAM" id="SSF53335">
    <property type="entry name" value="S-adenosyl-L-methionine-dependent methyltransferases"/>
    <property type="match status" value="1"/>
</dbReference>
<evidence type="ECO:0000256" key="4">
    <source>
        <dbReference type="ARBA" id="ARBA00013346"/>
    </source>
</evidence>
<dbReference type="CDD" id="cd02440">
    <property type="entry name" value="AdoMet_MTases"/>
    <property type="match status" value="1"/>
</dbReference>
<evidence type="ECO:0000256" key="6">
    <source>
        <dbReference type="ARBA" id="ARBA00022603"/>
    </source>
</evidence>
<dbReference type="GO" id="GO:0004719">
    <property type="term" value="F:protein-L-isoaspartate (D-aspartate) O-methyltransferase activity"/>
    <property type="evidence" value="ECO:0007669"/>
    <property type="project" value="UniProtKB-EC"/>
</dbReference>